<evidence type="ECO:0000259" key="2">
    <source>
        <dbReference type="Pfam" id="PF00144"/>
    </source>
</evidence>
<feature type="signal peptide" evidence="1">
    <location>
        <begin position="1"/>
        <end position="32"/>
    </location>
</feature>
<sequence>MISIRDIRRSRSLRRRAGLLGTAVLATLTVTAAPAASAVPAAERHATASDSVDVVQRGLDRLVGKYGFPAALASVRGRDGGIRHHTAGVADLRTKAEVPVDGYVRIGSNTKTYTAVLVLQLVEEGKVKLDEPVETYLPGLIRGNGNDGRRITVRQVLQHTSGLPNYTNIFAKGLEPHRHRYLQPLETLHIALKEKRRFKPGTKWEYSNTNYTVAGLIVEKVTGRPYIEELNRRIINRLGLRHTYLPNVGDQNVRAPHAKGYHADDPRRPLIEYTRSDPSFGWAAGAMIARPSDVNRFFRALLDGELLGEKALKEMRRTVPAPELGSGARYGLGIASYRLSCGVRAWGHGGDIPGYHTVNAATDDGRAAIVAVTRLPRDLKEIEATQQVLDTALCRG</sequence>
<feature type="domain" description="Beta-lactamase-related" evidence="2">
    <location>
        <begin position="59"/>
        <end position="385"/>
    </location>
</feature>
<dbReference type="Gene3D" id="3.40.710.10">
    <property type="entry name" value="DD-peptidase/beta-lactamase superfamily"/>
    <property type="match status" value="1"/>
</dbReference>
<keyword evidence="4" id="KW-1185">Reference proteome</keyword>
<dbReference type="Pfam" id="PF00144">
    <property type="entry name" value="Beta-lactamase"/>
    <property type="match status" value="1"/>
</dbReference>
<gene>
    <name evidence="3" type="ORF">FHX40_4540</name>
</gene>
<reference evidence="3 4" key="1">
    <citation type="submission" date="2019-06" db="EMBL/GenBank/DDBJ databases">
        <title>Sequencing the genomes of 1000 actinobacteria strains.</title>
        <authorList>
            <person name="Klenk H.-P."/>
        </authorList>
    </citation>
    <scope>NUCLEOTIDE SEQUENCE [LARGE SCALE GENOMIC DNA]</scope>
    <source>
        <strain evidence="3 4">DSM 43186</strain>
    </source>
</reference>
<proteinExistence type="predicted"/>
<dbReference type="InterPro" id="IPR012338">
    <property type="entry name" value="Beta-lactam/transpept-like"/>
</dbReference>
<dbReference type="Proteomes" id="UP000319213">
    <property type="component" value="Unassembled WGS sequence"/>
</dbReference>
<dbReference type="SUPFAM" id="SSF56601">
    <property type="entry name" value="beta-lactamase/transpeptidase-like"/>
    <property type="match status" value="1"/>
</dbReference>
<name>A0A543IP98_9ACTN</name>
<evidence type="ECO:0000256" key="1">
    <source>
        <dbReference type="SAM" id="SignalP"/>
    </source>
</evidence>
<keyword evidence="1" id="KW-0732">Signal</keyword>
<dbReference type="AlphaFoldDB" id="A0A543IP98"/>
<dbReference type="PANTHER" id="PTHR46825">
    <property type="entry name" value="D-ALANYL-D-ALANINE-CARBOXYPEPTIDASE/ENDOPEPTIDASE AMPH"/>
    <property type="match status" value="1"/>
</dbReference>
<comment type="caution">
    <text evidence="3">The sequence shown here is derived from an EMBL/GenBank/DDBJ whole genome shotgun (WGS) entry which is preliminary data.</text>
</comment>
<protein>
    <submittedName>
        <fullName evidence="3">D-alanyl-D-alanine carboxypeptidase</fullName>
    </submittedName>
</protein>
<dbReference type="EMBL" id="VFPQ01000002">
    <property type="protein sequence ID" value="TQM72403.1"/>
    <property type="molecule type" value="Genomic_DNA"/>
</dbReference>
<dbReference type="PANTHER" id="PTHR46825:SF7">
    <property type="entry name" value="D-ALANYL-D-ALANINE CARBOXYPEPTIDASE"/>
    <property type="match status" value="1"/>
</dbReference>
<keyword evidence="3" id="KW-0121">Carboxypeptidase</keyword>
<feature type="chain" id="PRO_5038621891" evidence="1">
    <location>
        <begin position="33"/>
        <end position="396"/>
    </location>
</feature>
<keyword evidence="3" id="KW-0378">Hydrolase</keyword>
<accession>A0A543IP98</accession>
<dbReference type="InterPro" id="IPR050491">
    <property type="entry name" value="AmpC-like"/>
</dbReference>
<evidence type="ECO:0000313" key="4">
    <source>
        <dbReference type="Proteomes" id="UP000319213"/>
    </source>
</evidence>
<dbReference type="InterPro" id="IPR001466">
    <property type="entry name" value="Beta-lactam-related"/>
</dbReference>
<dbReference type="OrthoDB" id="3499702at2"/>
<organism evidence="3 4">
    <name type="scientific">Thermopolyspora flexuosa</name>
    <dbReference type="NCBI Taxonomy" id="103836"/>
    <lineage>
        <taxon>Bacteria</taxon>
        <taxon>Bacillati</taxon>
        <taxon>Actinomycetota</taxon>
        <taxon>Actinomycetes</taxon>
        <taxon>Streptosporangiales</taxon>
        <taxon>Streptosporangiaceae</taxon>
        <taxon>Thermopolyspora</taxon>
    </lineage>
</organism>
<dbReference type="RefSeq" id="WP_142261967.1">
    <property type="nucleotide sequence ID" value="NZ_BMPV01000002.1"/>
</dbReference>
<keyword evidence="3" id="KW-0645">Protease</keyword>
<dbReference type="GO" id="GO:0004180">
    <property type="term" value="F:carboxypeptidase activity"/>
    <property type="evidence" value="ECO:0007669"/>
    <property type="project" value="UniProtKB-KW"/>
</dbReference>
<evidence type="ECO:0000313" key="3">
    <source>
        <dbReference type="EMBL" id="TQM72403.1"/>
    </source>
</evidence>